<dbReference type="GO" id="GO:0031177">
    <property type="term" value="F:phosphopantetheine binding"/>
    <property type="evidence" value="ECO:0007669"/>
    <property type="project" value="InterPro"/>
</dbReference>
<dbReference type="InterPro" id="IPR050091">
    <property type="entry name" value="PKS_NRPS_Biosynth_Enz"/>
</dbReference>
<dbReference type="PANTHER" id="PTHR43775">
    <property type="entry name" value="FATTY ACID SYNTHASE"/>
    <property type="match status" value="1"/>
</dbReference>
<proteinExistence type="predicted"/>
<feature type="chain" id="PRO_5016963613" description="Carrier domain-containing protein" evidence="5">
    <location>
        <begin position="26"/>
        <end position="280"/>
    </location>
</feature>
<evidence type="ECO:0000259" key="6">
    <source>
        <dbReference type="PROSITE" id="PS50075"/>
    </source>
</evidence>
<evidence type="ECO:0000313" key="7">
    <source>
        <dbReference type="EMBL" id="AXG83128.1"/>
    </source>
</evidence>
<evidence type="ECO:0000256" key="2">
    <source>
        <dbReference type="ARBA" id="ARBA00022553"/>
    </source>
</evidence>
<dbReference type="GO" id="GO:0006633">
    <property type="term" value="P:fatty acid biosynthetic process"/>
    <property type="evidence" value="ECO:0007669"/>
    <property type="project" value="TreeGrafter"/>
</dbReference>
<feature type="domain" description="Carrier" evidence="6">
    <location>
        <begin position="125"/>
        <end position="200"/>
    </location>
</feature>
<name>A0A345I2F4_9ACTN</name>
<dbReference type="EMBL" id="CP031194">
    <property type="protein sequence ID" value="AXG83128.1"/>
    <property type="molecule type" value="Genomic_DNA"/>
</dbReference>
<dbReference type="KEGG" id="spad:DVK44_35740"/>
<protein>
    <recommendedName>
        <fullName evidence="6">Carrier domain-containing protein</fullName>
    </recommendedName>
</protein>
<evidence type="ECO:0000256" key="1">
    <source>
        <dbReference type="ARBA" id="ARBA00022450"/>
    </source>
</evidence>
<dbReference type="InterPro" id="IPR015357">
    <property type="entry name" value="EryA2_docking"/>
</dbReference>
<dbReference type="PANTHER" id="PTHR43775:SF51">
    <property type="entry name" value="INACTIVE PHENOLPHTHIOCEROL SYNTHESIS POLYKETIDE SYNTHASE TYPE I PKS1-RELATED"/>
    <property type="match status" value="1"/>
</dbReference>
<evidence type="ECO:0000313" key="8">
    <source>
        <dbReference type="Proteomes" id="UP000253868"/>
    </source>
</evidence>
<accession>A0A345I2F4</accession>
<feature type="signal peptide" evidence="5">
    <location>
        <begin position="1"/>
        <end position="25"/>
    </location>
</feature>
<dbReference type="SMART" id="SM01294">
    <property type="entry name" value="PKS_PP_betabranch"/>
    <property type="match status" value="1"/>
</dbReference>
<keyword evidence="3" id="KW-0808">Transferase</keyword>
<dbReference type="InterPro" id="IPR009081">
    <property type="entry name" value="PP-bd_ACP"/>
</dbReference>
<keyword evidence="4" id="KW-0511">Multifunctional enzyme</keyword>
<dbReference type="PROSITE" id="PS00012">
    <property type="entry name" value="PHOSPHOPANTETHEINE"/>
    <property type="match status" value="1"/>
</dbReference>
<keyword evidence="8" id="KW-1185">Reference proteome</keyword>
<dbReference type="Pfam" id="PF00550">
    <property type="entry name" value="PP-binding"/>
    <property type="match status" value="1"/>
</dbReference>
<dbReference type="Proteomes" id="UP000253868">
    <property type="component" value="Chromosome"/>
</dbReference>
<dbReference type="InterPro" id="IPR036736">
    <property type="entry name" value="ACP-like_sf"/>
</dbReference>
<gene>
    <name evidence="7" type="ORF">DVK44_35740</name>
</gene>
<dbReference type="SUPFAM" id="SSF101166">
    <property type="entry name" value="Docking domain A of the erythromycin polyketide synthase (DEBS)"/>
    <property type="match status" value="1"/>
</dbReference>
<sequence length="280" mass="29179">MVRRRHALGLPGVSLAWGLWAPASAMTAGLDAADRARLGRSGLRALPAEDALALFDAALSDDRAVLVPALLDTEALRPRAADGTLPPMLRGLVRAPARPAAAAPPAEAATFAETLARTPAADREQTVLDLVRTHIAAVLGHTAGTVADPGRTLQDLGFDSLTSVELRNRLGAATGLRLPSTLVFDHPSAAAIARHVLSLLPGDGPGPESGVLDQLDRLESALRTLPDDGTATKVDLRLRALLARWGEARAGAVDEDSGPDVASATDDELFGYLDNELETS</sequence>
<dbReference type="PROSITE" id="PS50075">
    <property type="entry name" value="CARRIER"/>
    <property type="match status" value="1"/>
</dbReference>
<keyword evidence="1" id="KW-0596">Phosphopantetheine</keyword>
<evidence type="ECO:0000256" key="3">
    <source>
        <dbReference type="ARBA" id="ARBA00022679"/>
    </source>
</evidence>
<evidence type="ECO:0000256" key="5">
    <source>
        <dbReference type="SAM" id="SignalP"/>
    </source>
</evidence>
<reference evidence="8" key="1">
    <citation type="submission" date="2018-07" db="EMBL/GenBank/DDBJ databases">
        <authorList>
            <person name="Zhao J."/>
        </authorList>
    </citation>
    <scope>NUCLEOTIDE SEQUENCE [LARGE SCALE GENOMIC DNA]</scope>
    <source>
        <strain evidence="8">GSSD-12</strain>
    </source>
</reference>
<keyword evidence="5" id="KW-0732">Signal</keyword>
<dbReference type="Gene3D" id="1.10.1200.10">
    <property type="entry name" value="ACP-like"/>
    <property type="match status" value="1"/>
</dbReference>
<dbReference type="GO" id="GO:0004312">
    <property type="term" value="F:fatty acid synthase activity"/>
    <property type="evidence" value="ECO:0007669"/>
    <property type="project" value="TreeGrafter"/>
</dbReference>
<dbReference type="GO" id="GO:0017000">
    <property type="term" value="P:antibiotic biosynthetic process"/>
    <property type="evidence" value="ECO:0007669"/>
    <property type="project" value="UniProtKB-ARBA"/>
</dbReference>
<dbReference type="SMART" id="SM00823">
    <property type="entry name" value="PKS_PP"/>
    <property type="match status" value="1"/>
</dbReference>
<dbReference type="OrthoDB" id="9778690at2"/>
<dbReference type="FunFam" id="1.10.1200.10:FF:000007">
    <property type="entry name" value="Probable polyketide synthase pks17"/>
    <property type="match status" value="1"/>
</dbReference>
<dbReference type="SUPFAM" id="SSF47336">
    <property type="entry name" value="ACP-like"/>
    <property type="match status" value="1"/>
</dbReference>
<evidence type="ECO:0000256" key="4">
    <source>
        <dbReference type="ARBA" id="ARBA00023268"/>
    </source>
</evidence>
<organism evidence="7 8">
    <name type="scientific">Streptomyces paludis</name>
    <dbReference type="NCBI Taxonomy" id="2282738"/>
    <lineage>
        <taxon>Bacteria</taxon>
        <taxon>Bacillati</taxon>
        <taxon>Actinomycetota</taxon>
        <taxon>Actinomycetes</taxon>
        <taxon>Kitasatosporales</taxon>
        <taxon>Streptomycetaceae</taxon>
        <taxon>Streptomyces</taxon>
    </lineage>
</organism>
<dbReference type="AlphaFoldDB" id="A0A345I2F4"/>
<dbReference type="InterPro" id="IPR006162">
    <property type="entry name" value="Ppantetheine_attach_site"/>
</dbReference>
<keyword evidence="2" id="KW-0597">Phosphoprotein</keyword>
<dbReference type="Gene3D" id="3.40.50.720">
    <property type="entry name" value="NAD(P)-binding Rossmann-like Domain"/>
    <property type="match status" value="1"/>
</dbReference>
<dbReference type="Pfam" id="PF09277">
    <property type="entry name" value="Erythro-docking"/>
    <property type="match status" value="1"/>
</dbReference>
<dbReference type="InterPro" id="IPR036347">
    <property type="entry name" value="DEBS_docking_sf"/>
</dbReference>
<dbReference type="InterPro" id="IPR020806">
    <property type="entry name" value="PKS_PP-bd"/>
</dbReference>